<keyword evidence="3" id="KW-1185">Reference proteome</keyword>
<protein>
    <submittedName>
        <fullName evidence="2">Uncharacterized protein</fullName>
    </submittedName>
</protein>
<accession>A0A6A6RMB9</accession>
<name>A0A6A6RMB9_9PLEO</name>
<feature type="region of interest" description="Disordered" evidence="1">
    <location>
        <begin position="1"/>
        <end position="81"/>
    </location>
</feature>
<evidence type="ECO:0000313" key="3">
    <source>
        <dbReference type="Proteomes" id="UP000799753"/>
    </source>
</evidence>
<feature type="compositionally biased region" description="Low complexity" evidence="1">
    <location>
        <begin position="17"/>
        <end position="30"/>
    </location>
</feature>
<proteinExistence type="predicted"/>
<dbReference type="Proteomes" id="UP000799753">
    <property type="component" value="Unassembled WGS sequence"/>
</dbReference>
<evidence type="ECO:0000313" key="2">
    <source>
        <dbReference type="EMBL" id="KAF2636386.1"/>
    </source>
</evidence>
<organism evidence="2 3">
    <name type="scientific">Massarina eburnea CBS 473.64</name>
    <dbReference type="NCBI Taxonomy" id="1395130"/>
    <lineage>
        <taxon>Eukaryota</taxon>
        <taxon>Fungi</taxon>
        <taxon>Dikarya</taxon>
        <taxon>Ascomycota</taxon>
        <taxon>Pezizomycotina</taxon>
        <taxon>Dothideomycetes</taxon>
        <taxon>Pleosporomycetidae</taxon>
        <taxon>Pleosporales</taxon>
        <taxon>Massarineae</taxon>
        <taxon>Massarinaceae</taxon>
        <taxon>Massarina</taxon>
    </lineage>
</organism>
<sequence length="100" mass="10589">MGRFSSRTKFFSRFRSSKSASTNTTTSAKTPVPPTSSSPTTTPAGNRNLGSAFSSTETLVEPPSAPSINTTSETRETSSTQYMGFRGTLAGAPGVVFFFF</sequence>
<evidence type="ECO:0000256" key="1">
    <source>
        <dbReference type="SAM" id="MobiDB-lite"/>
    </source>
</evidence>
<gene>
    <name evidence="2" type="ORF">P280DRAFT_533907</name>
</gene>
<dbReference type="AlphaFoldDB" id="A0A6A6RMB9"/>
<dbReference type="EMBL" id="MU006799">
    <property type="protein sequence ID" value="KAF2636386.1"/>
    <property type="molecule type" value="Genomic_DNA"/>
</dbReference>
<feature type="compositionally biased region" description="Polar residues" evidence="1">
    <location>
        <begin position="44"/>
        <end position="58"/>
    </location>
</feature>
<reference evidence="2" key="1">
    <citation type="journal article" date="2020" name="Stud. Mycol.">
        <title>101 Dothideomycetes genomes: a test case for predicting lifestyles and emergence of pathogens.</title>
        <authorList>
            <person name="Haridas S."/>
            <person name="Albert R."/>
            <person name="Binder M."/>
            <person name="Bloem J."/>
            <person name="Labutti K."/>
            <person name="Salamov A."/>
            <person name="Andreopoulos B."/>
            <person name="Baker S."/>
            <person name="Barry K."/>
            <person name="Bills G."/>
            <person name="Bluhm B."/>
            <person name="Cannon C."/>
            <person name="Castanera R."/>
            <person name="Culley D."/>
            <person name="Daum C."/>
            <person name="Ezra D."/>
            <person name="Gonzalez J."/>
            <person name="Henrissat B."/>
            <person name="Kuo A."/>
            <person name="Liang C."/>
            <person name="Lipzen A."/>
            <person name="Lutzoni F."/>
            <person name="Magnuson J."/>
            <person name="Mondo S."/>
            <person name="Nolan M."/>
            <person name="Ohm R."/>
            <person name="Pangilinan J."/>
            <person name="Park H.-J."/>
            <person name="Ramirez L."/>
            <person name="Alfaro M."/>
            <person name="Sun H."/>
            <person name="Tritt A."/>
            <person name="Yoshinaga Y."/>
            <person name="Zwiers L.-H."/>
            <person name="Turgeon B."/>
            <person name="Goodwin S."/>
            <person name="Spatafora J."/>
            <person name="Crous P."/>
            <person name="Grigoriev I."/>
        </authorList>
    </citation>
    <scope>NUCLEOTIDE SEQUENCE</scope>
    <source>
        <strain evidence="2">CBS 473.64</strain>
    </source>
</reference>